<accession>Q1PYJ0</accession>
<dbReference type="EMBL" id="CT573072">
    <property type="protein sequence ID" value="CAJ72156.1"/>
    <property type="molecule type" value="Genomic_DNA"/>
</dbReference>
<dbReference type="InterPro" id="IPR011856">
    <property type="entry name" value="tRNA_endonuc-like_dom_sf"/>
</dbReference>
<dbReference type="RefSeq" id="WP_205713368.1">
    <property type="nucleotide sequence ID" value="NZ_CP049055.1"/>
</dbReference>
<keyword evidence="2" id="KW-0255">Endonuclease</keyword>
<dbReference type="Proteomes" id="UP000501926">
    <property type="component" value="Chromosome"/>
</dbReference>
<evidence type="ECO:0000313" key="4">
    <source>
        <dbReference type="Proteomes" id="UP000501926"/>
    </source>
</evidence>
<name>Q1PYJ0_KUEST</name>
<protein>
    <submittedName>
        <fullName evidence="2 3">Restriction endonuclease</fullName>
        <ecNumber evidence="2">3.1.21.3</ecNumber>
    </submittedName>
</protein>
<keyword evidence="2" id="KW-0540">Nuclease</keyword>
<dbReference type="AlphaFoldDB" id="Q1PYJ0"/>
<evidence type="ECO:0000313" key="3">
    <source>
        <dbReference type="EMBL" id="QII10486.1"/>
    </source>
</evidence>
<evidence type="ECO:0000313" key="2">
    <source>
        <dbReference type="EMBL" id="CAJ72156.1"/>
    </source>
</evidence>
<dbReference type="GO" id="GO:0009035">
    <property type="term" value="F:type I site-specific deoxyribonuclease activity"/>
    <property type="evidence" value="ECO:0007669"/>
    <property type="project" value="UniProtKB-EC"/>
</dbReference>
<dbReference type="Gene3D" id="3.40.1350.10">
    <property type="match status" value="1"/>
</dbReference>
<dbReference type="GO" id="GO:0003677">
    <property type="term" value="F:DNA binding"/>
    <property type="evidence" value="ECO:0007669"/>
    <property type="project" value="InterPro"/>
</dbReference>
<sequence>MIGRAEKGIIITTSSFTNAAVVEANREGAPKVELVDGAKLVEMFQRVELGVKKRTVYDVDLSYFERFRD</sequence>
<reference evidence="2" key="2">
    <citation type="submission" date="2006-01" db="EMBL/GenBank/DDBJ databases">
        <authorList>
            <person name="Genoscope"/>
        </authorList>
    </citation>
    <scope>NUCLEOTIDE SEQUENCE</scope>
</reference>
<reference evidence="2" key="1">
    <citation type="journal article" date="2006" name="Nature">
        <title>Deciphering the evolution and metabolism of an anammox bacterium from a community genome.</title>
        <authorList>
            <person name="Strous M."/>
            <person name="Pelletier E."/>
            <person name="Mangenot S."/>
            <person name="Rattei T."/>
            <person name="Lehner A."/>
            <person name="Taylor M.W."/>
            <person name="Horn M."/>
            <person name="Daims H."/>
            <person name="Bartol-Mavel D."/>
            <person name="Wincker P."/>
            <person name="Barbe V."/>
            <person name="Fonknechten N."/>
            <person name="Vallenet D."/>
            <person name="Segurens B."/>
            <person name="Schenowitz-Truong C."/>
            <person name="Medigue C."/>
            <person name="Collingro A."/>
            <person name="Snel B."/>
            <person name="Dutilh B.E."/>
            <person name="OpDenCamp H.J.M."/>
            <person name="vanDerDrift C."/>
            <person name="Cirpus I."/>
            <person name="vanDePas-Schoonen K.T."/>
            <person name="Harhangi H.R."/>
            <person name="vanNiftrik L."/>
            <person name="Schmid M."/>
            <person name="Keltjens J."/>
            <person name="vanDeVossenberg J."/>
            <person name="Kartal B."/>
            <person name="Meier H."/>
            <person name="Frishman D."/>
            <person name="Huynen M.A."/>
            <person name="Mewes H."/>
            <person name="Weissenbach J."/>
            <person name="Jetten M.S.M."/>
            <person name="Wagner M."/>
            <person name="LePaslier D."/>
        </authorList>
    </citation>
    <scope>NUCLEOTIDE SEQUENCE</scope>
</reference>
<evidence type="ECO:0000259" key="1">
    <source>
        <dbReference type="Pfam" id="PF04471"/>
    </source>
</evidence>
<dbReference type="EC" id="3.1.21.3" evidence="2"/>
<reference evidence="3 4" key="3">
    <citation type="submission" date="2020-02" db="EMBL/GenBank/DDBJ databases">
        <title>Newly sequenced genome of strain CSTR1 showed variability in Candidatus Kuenenia stuttgartiensis genomes.</title>
        <authorList>
            <person name="Ding C."/>
            <person name="Adrian L."/>
        </authorList>
    </citation>
    <scope>NUCLEOTIDE SEQUENCE [LARGE SCALE GENOMIC DNA]</scope>
    <source>
        <strain evidence="3 4">CSTR1</strain>
    </source>
</reference>
<dbReference type="Pfam" id="PF04471">
    <property type="entry name" value="Mrr_cat"/>
    <property type="match status" value="1"/>
</dbReference>
<keyword evidence="2" id="KW-0378">Hydrolase</keyword>
<organism evidence="2">
    <name type="scientific">Kuenenia stuttgartiensis</name>
    <dbReference type="NCBI Taxonomy" id="174633"/>
    <lineage>
        <taxon>Bacteria</taxon>
        <taxon>Pseudomonadati</taxon>
        <taxon>Planctomycetota</taxon>
        <taxon>Candidatus Brocadiia</taxon>
        <taxon>Candidatus Brocadiales</taxon>
        <taxon>Candidatus Brocadiaceae</taxon>
        <taxon>Candidatus Kuenenia</taxon>
    </lineage>
</organism>
<dbReference type="InterPro" id="IPR007560">
    <property type="entry name" value="Restrct_endonuc_IV_Mrr"/>
</dbReference>
<feature type="domain" description="Restriction endonuclease type IV Mrr" evidence="1">
    <location>
        <begin position="4"/>
        <end position="43"/>
    </location>
</feature>
<proteinExistence type="predicted"/>
<dbReference type="GO" id="GO:0009307">
    <property type="term" value="P:DNA restriction-modification system"/>
    <property type="evidence" value="ECO:0007669"/>
    <property type="project" value="InterPro"/>
</dbReference>
<gene>
    <name evidence="2" type="primary">Mrr</name>
    <name evidence="3" type="ORF">KsCSTR_11070</name>
    <name evidence="2" type="ORF">kustd1411</name>
</gene>
<dbReference type="EMBL" id="CP049055">
    <property type="protein sequence ID" value="QII10486.1"/>
    <property type="molecule type" value="Genomic_DNA"/>
</dbReference>